<accession>A0ABN6SRH1</accession>
<keyword evidence="2" id="KW-1185">Reference proteome</keyword>
<dbReference type="Proteomes" id="UP001060771">
    <property type="component" value="Chromosome"/>
</dbReference>
<protein>
    <submittedName>
        <fullName evidence="1">Uncharacterized protein</fullName>
    </submittedName>
</protein>
<organism evidence="1 2">
    <name type="scientific">Vulcanisaeta souniana JCM 11219</name>
    <dbReference type="NCBI Taxonomy" id="1293586"/>
    <lineage>
        <taxon>Archaea</taxon>
        <taxon>Thermoproteota</taxon>
        <taxon>Thermoprotei</taxon>
        <taxon>Thermoproteales</taxon>
        <taxon>Thermoproteaceae</taxon>
        <taxon>Vulcanisaeta</taxon>
    </lineage>
</organism>
<dbReference type="EMBL" id="AP026830">
    <property type="protein sequence ID" value="BDR92019.1"/>
    <property type="molecule type" value="Genomic_DNA"/>
</dbReference>
<reference evidence="2" key="1">
    <citation type="submission" date="2022-09" db="EMBL/GenBank/DDBJ databases">
        <title>Complete genome sequence of Vulcanisaeta souniana.</title>
        <authorList>
            <person name="Kato S."/>
            <person name="Itoh T."/>
            <person name="Ohkuma M."/>
        </authorList>
    </citation>
    <scope>NUCLEOTIDE SEQUENCE [LARGE SCALE GENOMIC DNA]</scope>
    <source>
        <strain evidence="2">JCM 11219</strain>
    </source>
</reference>
<evidence type="ECO:0000313" key="1">
    <source>
        <dbReference type="EMBL" id="BDR92019.1"/>
    </source>
</evidence>
<name>A0ABN6SRH1_9CREN</name>
<evidence type="ECO:0000313" key="2">
    <source>
        <dbReference type="Proteomes" id="UP001060771"/>
    </source>
</evidence>
<gene>
    <name evidence="1" type="ORF">Vsou_11120</name>
</gene>
<sequence>MHDKSMKKYEIYDLINELIKENVFILVINDCSINRLFW</sequence>
<proteinExistence type="predicted"/>